<keyword evidence="9" id="KW-0325">Glycoprotein</keyword>
<gene>
    <name evidence="12" type="ORF">GFSPODELE1_LOCUS7169</name>
</gene>
<evidence type="ECO:0000256" key="11">
    <source>
        <dbReference type="RuleBase" id="RU368082"/>
    </source>
</evidence>
<keyword evidence="5 11" id="KW-0732">Signal</keyword>
<dbReference type="Proteomes" id="UP001497453">
    <property type="component" value="Chromosome 5"/>
</dbReference>
<evidence type="ECO:0000256" key="6">
    <source>
        <dbReference type="ARBA" id="ARBA00022824"/>
    </source>
</evidence>
<protein>
    <recommendedName>
        <fullName evidence="14">Nuclear fusion protein KAR5</fullName>
    </recommendedName>
</protein>
<evidence type="ECO:0000313" key="13">
    <source>
        <dbReference type="Proteomes" id="UP001497453"/>
    </source>
</evidence>
<keyword evidence="13" id="KW-1185">Reference proteome</keyword>
<keyword evidence="4 11" id="KW-0812">Transmembrane</keyword>
<proteinExistence type="inferred from homology"/>
<keyword evidence="10 11" id="KW-0539">Nucleus</keyword>
<evidence type="ECO:0000256" key="2">
    <source>
        <dbReference type="ARBA" id="ARBA00010473"/>
    </source>
</evidence>
<evidence type="ECO:0000256" key="4">
    <source>
        <dbReference type="ARBA" id="ARBA00022692"/>
    </source>
</evidence>
<evidence type="ECO:0008006" key="14">
    <source>
        <dbReference type="Google" id="ProtNLM"/>
    </source>
</evidence>
<evidence type="ECO:0000256" key="9">
    <source>
        <dbReference type="ARBA" id="ARBA00023180"/>
    </source>
</evidence>
<comment type="similarity">
    <text evidence="2 11">Belongs to the KAR5 family.</text>
</comment>
<keyword evidence="7 11" id="KW-1133">Transmembrane helix</keyword>
<organism evidence="12 13">
    <name type="scientific">Somion occarium</name>
    <dbReference type="NCBI Taxonomy" id="3059160"/>
    <lineage>
        <taxon>Eukaryota</taxon>
        <taxon>Fungi</taxon>
        <taxon>Dikarya</taxon>
        <taxon>Basidiomycota</taxon>
        <taxon>Agaricomycotina</taxon>
        <taxon>Agaricomycetes</taxon>
        <taxon>Polyporales</taxon>
        <taxon>Cerrenaceae</taxon>
        <taxon>Somion</taxon>
    </lineage>
</organism>
<evidence type="ECO:0000256" key="7">
    <source>
        <dbReference type="ARBA" id="ARBA00022989"/>
    </source>
</evidence>
<dbReference type="EMBL" id="OZ037948">
    <property type="protein sequence ID" value="CAL1709052.1"/>
    <property type="molecule type" value="Genomic_DNA"/>
</dbReference>
<keyword evidence="6 11" id="KW-0256">Endoplasmic reticulum</keyword>
<dbReference type="Pfam" id="PF04163">
    <property type="entry name" value="Tht1"/>
    <property type="match status" value="1"/>
</dbReference>
<comment type="subcellular location">
    <subcellularLocation>
        <location evidence="11">Endoplasmic reticulum membrane</location>
    </subcellularLocation>
    <subcellularLocation>
        <location evidence="11">Nucleus membrane</location>
    </subcellularLocation>
</comment>
<evidence type="ECO:0000313" key="12">
    <source>
        <dbReference type="EMBL" id="CAL1709052.1"/>
    </source>
</evidence>
<dbReference type="InterPro" id="IPR007292">
    <property type="entry name" value="Nuclear_fusion_Kar5"/>
</dbReference>
<evidence type="ECO:0000256" key="5">
    <source>
        <dbReference type="ARBA" id="ARBA00022729"/>
    </source>
</evidence>
<keyword evidence="8 11" id="KW-0472">Membrane</keyword>
<evidence type="ECO:0000256" key="8">
    <source>
        <dbReference type="ARBA" id="ARBA00023136"/>
    </source>
</evidence>
<evidence type="ECO:0000256" key="3">
    <source>
        <dbReference type="ARBA" id="ARBA00022459"/>
    </source>
</evidence>
<feature type="transmembrane region" description="Helical" evidence="11">
    <location>
        <begin position="484"/>
        <end position="508"/>
    </location>
</feature>
<sequence length="589" mass="66646">MRVGKLPISPDWTYRNRILRQFHESSNRYTMRLALTVFLAVFLSPVGSLATMSWFKTIPNSDGSDVTSRRPSRPDEEEIMSILHISEQFRSYQRRPDCFRRVAASIRAQCSELETSEDERIQAAISLTLCELATAQHSPPMECALFSPREEAPSFAIRETEQSRCVEALSRSAQYWSSYSGYLREVPQLCFAFRRWNDIDTAKEIYHNSTLDHIRFLYQLKTYEEKREKSEDETHVILQEIQQVLSGFGAASAALRRHSEGSAEAFKMQVEMANSLEHVLLNFQRRGEDSHQRWLAELSSASSVLVDKHVASFAALVPSLQDELLTQVNALFENTHEQHLMVLEVAHEVRRSLSFLGDNIGVVHQSVERLSARTLEVASHLESHAREAQNVYRIQRDAMQTAEHLAGALLELSHQTREEMSTINGTASAVVDGLWAQSQSRGNSLSINGWTKAALFWMLEIVLRVDSKYFDSLVQLPVFRFVGIIWHIVWYLLQMSFSSAMSMAVLFFSTRLWLSGSSESGHVSVSQGLGKGKCANPVSPNDLKLTSVALCPDSHNAFVAFPGSRCHPRSRTSRIPDRLLSASIDSFRL</sequence>
<name>A0ABP1DMI5_9APHY</name>
<accession>A0ABP1DMI5</accession>
<keyword evidence="3 11" id="KW-0415">Karyogamy</keyword>
<dbReference type="PANTHER" id="PTHR28012">
    <property type="entry name" value="NUCLEAR FUSION PROTEIN KAR5"/>
    <property type="match status" value="1"/>
</dbReference>
<evidence type="ECO:0000256" key="10">
    <source>
        <dbReference type="ARBA" id="ARBA00023242"/>
    </source>
</evidence>
<dbReference type="PANTHER" id="PTHR28012:SF1">
    <property type="entry name" value="NUCLEAR FUSION PROTEIN KAR5"/>
    <property type="match status" value="1"/>
</dbReference>
<comment type="function">
    <text evidence="1 11">Required for nuclear membrane fusion during karyogamy.</text>
</comment>
<evidence type="ECO:0000256" key="1">
    <source>
        <dbReference type="ARBA" id="ARBA00003389"/>
    </source>
</evidence>
<reference evidence="13" key="1">
    <citation type="submission" date="2024-04" db="EMBL/GenBank/DDBJ databases">
        <authorList>
            <person name="Shaw F."/>
            <person name="Minotto A."/>
        </authorList>
    </citation>
    <scope>NUCLEOTIDE SEQUENCE [LARGE SCALE GENOMIC DNA]</scope>
</reference>